<dbReference type="PANTHER" id="PTHR35147">
    <property type="entry name" value="CHEMORECEPTOR GLUTAMINE DEAMIDASE CHED-RELATED"/>
    <property type="match status" value="1"/>
</dbReference>
<comment type="function">
    <text evidence="3">Probably deamidates glutamine residues to glutamate on methyl-accepting chemotaxis receptors (MCPs), playing an important role in chemotaxis.</text>
</comment>
<evidence type="ECO:0000313" key="5">
    <source>
        <dbReference type="Proteomes" id="UP000032668"/>
    </source>
</evidence>
<dbReference type="HAMAP" id="MF_01440">
    <property type="entry name" value="CheD"/>
    <property type="match status" value="1"/>
</dbReference>
<dbReference type="InterPro" id="IPR038592">
    <property type="entry name" value="CheD-like_sf"/>
</dbReference>
<evidence type="ECO:0000256" key="2">
    <source>
        <dbReference type="ARBA" id="ARBA00022801"/>
    </source>
</evidence>
<dbReference type="SUPFAM" id="SSF64438">
    <property type="entry name" value="CNF1/YfiH-like putative cysteine hydrolases"/>
    <property type="match status" value="1"/>
</dbReference>
<keyword evidence="1 3" id="KW-0145">Chemotaxis</keyword>
<dbReference type="GO" id="GO:0050568">
    <property type="term" value="F:protein-glutamine glutaminase activity"/>
    <property type="evidence" value="ECO:0007669"/>
    <property type="project" value="UniProtKB-UniRule"/>
</dbReference>
<dbReference type="STRING" id="1120923.SAMN02746095_01576"/>
<dbReference type="PANTHER" id="PTHR35147:SF2">
    <property type="entry name" value="CHEMORECEPTOR GLUTAMINE DEAMIDASE CHED-RELATED"/>
    <property type="match status" value="1"/>
</dbReference>
<dbReference type="EMBL" id="BANC01000018">
    <property type="protein sequence ID" value="GAN79218.1"/>
    <property type="molecule type" value="Genomic_DNA"/>
</dbReference>
<name>A0A0D6PDE4_9PROT</name>
<dbReference type="Pfam" id="PF03975">
    <property type="entry name" value="CheD"/>
    <property type="match status" value="1"/>
</dbReference>
<organism evidence="4 5">
    <name type="scientific">Acidocella aminolytica 101 = DSM 11237</name>
    <dbReference type="NCBI Taxonomy" id="1120923"/>
    <lineage>
        <taxon>Bacteria</taxon>
        <taxon>Pseudomonadati</taxon>
        <taxon>Pseudomonadota</taxon>
        <taxon>Alphaproteobacteria</taxon>
        <taxon>Acetobacterales</taxon>
        <taxon>Acidocellaceae</taxon>
        <taxon>Acidocella</taxon>
    </lineage>
</organism>
<evidence type="ECO:0000256" key="1">
    <source>
        <dbReference type="ARBA" id="ARBA00022500"/>
    </source>
</evidence>
<dbReference type="CDD" id="cd16352">
    <property type="entry name" value="CheD"/>
    <property type="match status" value="1"/>
</dbReference>
<dbReference type="Gene3D" id="3.30.1330.200">
    <property type="match status" value="1"/>
</dbReference>
<dbReference type="OrthoDB" id="9807202at2"/>
<keyword evidence="4" id="KW-0675">Receptor</keyword>
<accession>A0A0D6PDE4</accession>
<sequence length="191" mass="20595">MNSSQLYSPLAADKRVNIVQGHHYVDNNPHTVLTTILGSCIAACLWDPVANVGGMNHFLLPGDSTAKGQAPKADAQRYGVNLMELLINDLLSHGAVKSRLKAKLFGGAAMIKGLTDIGALNAIFAERFLKEEGIELVGGSLRGVHGRRVQFWPVGGRARQALLTQETESIMREESARRPAIQPAAGQVELF</sequence>
<keyword evidence="2 3" id="KW-0378">Hydrolase</keyword>
<dbReference type="InterPro" id="IPR005659">
    <property type="entry name" value="Chemorcpt_Glu_NH3ase_CheD"/>
</dbReference>
<comment type="catalytic activity">
    <reaction evidence="3">
        <text>L-glutaminyl-[protein] + H2O = L-glutamyl-[protein] + NH4(+)</text>
        <dbReference type="Rhea" id="RHEA:16441"/>
        <dbReference type="Rhea" id="RHEA-COMP:10207"/>
        <dbReference type="Rhea" id="RHEA-COMP:10208"/>
        <dbReference type="ChEBI" id="CHEBI:15377"/>
        <dbReference type="ChEBI" id="CHEBI:28938"/>
        <dbReference type="ChEBI" id="CHEBI:29973"/>
        <dbReference type="ChEBI" id="CHEBI:30011"/>
        <dbReference type="EC" id="3.5.1.44"/>
    </reaction>
</comment>
<evidence type="ECO:0000256" key="3">
    <source>
        <dbReference type="HAMAP-Rule" id="MF_01440"/>
    </source>
</evidence>
<dbReference type="GO" id="GO:0006935">
    <property type="term" value="P:chemotaxis"/>
    <property type="evidence" value="ECO:0007669"/>
    <property type="project" value="UniProtKB-UniRule"/>
</dbReference>
<protein>
    <recommendedName>
        <fullName evidence="3">Probable chemoreceptor glutamine deamidase CheD</fullName>
        <ecNumber evidence="3">3.5.1.44</ecNumber>
    </recommendedName>
</protein>
<evidence type="ECO:0000313" key="4">
    <source>
        <dbReference type="EMBL" id="GAN79218.1"/>
    </source>
</evidence>
<keyword evidence="5" id="KW-1185">Reference proteome</keyword>
<reference evidence="4 5" key="1">
    <citation type="submission" date="2012-11" db="EMBL/GenBank/DDBJ databases">
        <title>Whole genome sequence of Acidocella aminolytica 101 = DSM 11237.</title>
        <authorList>
            <person name="Azuma Y."/>
            <person name="Higashiura N."/>
            <person name="Hirakawa H."/>
            <person name="Matsushita K."/>
        </authorList>
    </citation>
    <scope>NUCLEOTIDE SEQUENCE [LARGE SCALE GENOMIC DNA]</scope>
    <source>
        <strain evidence="5">101 / DSM 11237</strain>
    </source>
</reference>
<proteinExistence type="inferred from homology"/>
<dbReference type="EC" id="3.5.1.44" evidence="3"/>
<dbReference type="InterPro" id="IPR011324">
    <property type="entry name" value="Cytotoxic_necrot_fac-like_cat"/>
</dbReference>
<comment type="caution">
    <text evidence="4">The sequence shown here is derived from an EMBL/GenBank/DDBJ whole genome shotgun (WGS) entry which is preliminary data.</text>
</comment>
<dbReference type="Proteomes" id="UP000032668">
    <property type="component" value="Unassembled WGS sequence"/>
</dbReference>
<dbReference type="AlphaFoldDB" id="A0A0D6PDE4"/>
<comment type="similarity">
    <text evidence="3">Belongs to the CheD family.</text>
</comment>
<dbReference type="RefSeq" id="WP_048877681.1">
    <property type="nucleotide sequence ID" value="NZ_BANC01000018.1"/>
</dbReference>
<gene>
    <name evidence="3" type="primary">cheD</name>
    <name evidence="4" type="ORF">Aam_018_042</name>
</gene>